<dbReference type="AlphaFoldDB" id="A0A814A533"/>
<comment type="caution">
    <text evidence="1">The sequence shown here is derived from an EMBL/GenBank/DDBJ whole genome shotgun (WGS) entry which is preliminary data.</text>
</comment>
<evidence type="ECO:0000313" key="1">
    <source>
        <dbReference type="EMBL" id="CAF0909668.1"/>
    </source>
</evidence>
<dbReference type="Proteomes" id="UP000663879">
    <property type="component" value="Unassembled WGS sequence"/>
</dbReference>
<name>A0A814A533_9BILA</name>
<dbReference type="OrthoDB" id="6493910at2759"/>
<evidence type="ECO:0008006" key="3">
    <source>
        <dbReference type="Google" id="ProtNLM"/>
    </source>
</evidence>
<sequence>MSKSLVKKALELCKDDDDFQVDKISKRSKSIKKKSSDDGFRLKGKVSKSLVEKYSDKKIKKANLLEKNLAYLKKISKPVVKYDLIEPALNSKRKQKKEIRKEEESVFTEEDFKNFEKSYF</sequence>
<dbReference type="EMBL" id="CAJNOC010002055">
    <property type="protein sequence ID" value="CAF0909668.1"/>
    <property type="molecule type" value="Genomic_DNA"/>
</dbReference>
<protein>
    <recommendedName>
        <fullName evidence="3">Active regulator of SIRT1</fullName>
    </recommendedName>
</protein>
<dbReference type="InterPro" id="IPR023262">
    <property type="entry name" value="AROS"/>
</dbReference>
<organism evidence="1 2">
    <name type="scientific">Brachionus calyciflorus</name>
    <dbReference type="NCBI Taxonomy" id="104777"/>
    <lineage>
        <taxon>Eukaryota</taxon>
        <taxon>Metazoa</taxon>
        <taxon>Spiralia</taxon>
        <taxon>Gnathifera</taxon>
        <taxon>Rotifera</taxon>
        <taxon>Eurotatoria</taxon>
        <taxon>Monogononta</taxon>
        <taxon>Pseudotrocha</taxon>
        <taxon>Ploima</taxon>
        <taxon>Brachionidae</taxon>
        <taxon>Brachionus</taxon>
    </lineage>
</organism>
<dbReference type="Pfam" id="PF15684">
    <property type="entry name" value="AROS"/>
    <property type="match status" value="1"/>
</dbReference>
<evidence type="ECO:0000313" key="2">
    <source>
        <dbReference type="Proteomes" id="UP000663879"/>
    </source>
</evidence>
<gene>
    <name evidence="1" type="ORF">OXX778_LOCUS11834</name>
</gene>
<keyword evidence="2" id="KW-1185">Reference proteome</keyword>
<reference evidence="1" key="1">
    <citation type="submission" date="2021-02" db="EMBL/GenBank/DDBJ databases">
        <authorList>
            <person name="Nowell W R."/>
        </authorList>
    </citation>
    <scope>NUCLEOTIDE SEQUENCE</scope>
    <source>
        <strain evidence="1">Ploen Becks lab</strain>
    </source>
</reference>
<accession>A0A814A533</accession>
<proteinExistence type="predicted"/>